<proteinExistence type="predicted"/>
<feature type="region of interest" description="Disordered" evidence="1">
    <location>
        <begin position="111"/>
        <end position="133"/>
    </location>
</feature>
<reference evidence="3" key="1">
    <citation type="journal article" date="2023" name="G3 (Bethesda)">
        <title>A reference genome for the long-term kleptoplast-retaining sea slug Elysia crispata morphotype clarki.</title>
        <authorList>
            <person name="Eastman K.E."/>
            <person name="Pendleton A.L."/>
            <person name="Shaikh M.A."/>
            <person name="Suttiyut T."/>
            <person name="Ogas R."/>
            <person name="Tomko P."/>
            <person name="Gavelis G."/>
            <person name="Widhalm J.R."/>
            <person name="Wisecaver J.H."/>
        </authorList>
    </citation>
    <scope>NUCLEOTIDE SEQUENCE</scope>
    <source>
        <strain evidence="3">ECLA1</strain>
    </source>
</reference>
<feature type="signal peptide" evidence="2">
    <location>
        <begin position="1"/>
        <end position="20"/>
    </location>
</feature>
<accession>A0AAE1E7H4</accession>
<keyword evidence="4" id="KW-1185">Reference proteome</keyword>
<dbReference type="AlphaFoldDB" id="A0AAE1E7H4"/>
<keyword evidence="2" id="KW-0732">Signal</keyword>
<evidence type="ECO:0000313" key="3">
    <source>
        <dbReference type="EMBL" id="KAK3797234.1"/>
    </source>
</evidence>
<name>A0AAE1E7H4_9GAST</name>
<feature type="region of interest" description="Disordered" evidence="1">
    <location>
        <begin position="61"/>
        <end position="90"/>
    </location>
</feature>
<dbReference type="Proteomes" id="UP001283361">
    <property type="component" value="Unassembled WGS sequence"/>
</dbReference>
<gene>
    <name evidence="3" type="ORF">RRG08_030460</name>
</gene>
<protein>
    <submittedName>
        <fullName evidence="3">Uncharacterized protein</fullName>
    </submittedName>
</protein>
<organism evidence="3 4">
    <name type="scientific">Elysia crispata</name>
    <name type="common">lettuce slug</name>
    <dbReference type="NCBI Taxonomy" id="231223"/>
    <lineage>
        <taxon>Eukaryota</taxon>
        <taxon>Metazoa</taxon>
        <taxon>Spiralia</taxon>
        <taxon>Lophotrochozoa</taxon>
        <taxon>Mollusca</taxon>
        <taxon>Gastropoda</taxon>
        <taxon>Heterobranchia</taxon>
        <taxon>Euthyneura</taxon>
        <taxon>Panpulmonata</taxon>
        <taxon>Sacoglossa</taxon>
        <taxon>Placobranchoidea</taxon>
        <taxon>Plakobranchidae</taxon>
        <taxon>Elysia</taxon>
    </lineage>
</organism>
<feature type="chain" id="PRO_5042241269" evidence="2">
    <location>
        <begin position="21"/>
        <end position="133"/>
    </location>
</feature>
<comment type="caution">
    <text evidence="3">The sequence shown here is derived from an EMBL/GenBank/DDBJ whole genome shotgun (WGS) entry which is preliminary data.</text>
</comment>
<evidence type="ECO:0000256" key="1">
    <source>
        <dbReference type="SAM" id="MobiDB-lite"/>
    </source>
</evidence>
<evidence type="ECO:0000313" key="4">
    <source>
        <dbReference type="Proteomes" id="UP001283361"/>
    </source>
</evidence>
<dbReference type="EMBL" id="JAWDGP010000795">
    <property type="protein sequence ID" value="KAK3797234.1"/>
    <property type="molecule type" value="Genomic_DNA"/>
</dbReference>
<sequence>MKSLVVIAMFSSCLIFEVYRNPKGSVKCKIEALIHLDTPASRILQLDLSVPTKAFTSHRPQCLVTRDQSTDGDVHNKQKPSKNRAPRDRSRNLSLFSLVYLPRYSIKRGFCERGTPGKQTRSPRDPNIIHSIV</sequence>
<evidence type="ECO:0000256" key="2">
    <source>
        <dbReference type="SAM" id="SignalP"/>
    </source>
</evidence>